<dbReference type="STRING" id="343874.GCA_000805695_00875"/>
<reference evidence="7 8" key="1">
    <citation type="submission" date="2018-06" db="EMBL/GenBank/DDBJ databases">
        <authorList>
            <consortium name="Pathogen Informatics"/>
            <person name="Doyle S."/>
        </authorList>
    </citation>
    <scope>NUCLEOTIDE SEQUENCE [LARGE SCALE GENOMIC DNA]</scope>
    <source>
        <strain evidence="7 8">NCTC13456</strain>
    </source>
</reference>
<dbReference type="InterPro" id="IPR000740">
    <property type="entry name" value="GrpE"/>
</dbReference>
<reference evidence="6 9" key="2">
    <citation type="submission" date="2018-10" db="EMBL/GenBank/DDBJ databases">
        <title>Transmission dynamics of multidrug resistant bacteria on intensive care unit surfaces.</title>
        <authorList>
            <person name="D'Souza A.W."/>
            <person name="Potter R.F."/>
            <person name="Wallace M."/>
            <person name="Shupe A."/>
            <person name="Patel S."/>
            <person name="Sun S."/>
            <person name="Gul D."/>
            <person name="Kwon J.H."/>
            <person name="Andleeb S."/>
            <person name="Burnham C.-A.D."/>
            <person name="Dantas G."/>
        </authorList>
    </citation>
    <scope>NUCLEOTIDE SEQUENCE [LARGE SCALE GENOMIC DNA]</scope>
    <source>
        <strain evidence="6 9">WF_348</strain>
    </source>
</reference>
<comment type="subunit">
    <text evidence="3">Homodimer.</text>
</comment>
<dbReference type="CDD" id="cd00446">
    <property type="entry name" value="GrpE"/>
    <property type="match status" value="1"/>
</dbReference>
<comment type="function">
    <text evidence="3">Participates actively in the response to hyperosmotic and heat shock by preventing the aggregation of stress-denatured proteins, in association with DnaK and GrpE. It is the nucleotide exchange factor for DnaK and may function as a thermosensor. Unfolded proteins bind initially to DnaJ; upon interaction with the DnaJ-bound protein, DnaK hydrolyzes its bound ATP, resulting in the formation of a stable complex. GrpE releases ADP from DnaK; ATP binding to DnaK triggers the release of the substrate protein, thus completing the reaction cycle. Several rounds of ATP-dependent interactions between DnaJ, DnaK and GrpE are required for fully efficient folding.</text>
</comment>
<dbReference type="InterPro" id="IPR013805">
    <property type="entry name" value="GrpE_CC"/>
</dbReference>
<protein>
    <recommendedName>
        <fullName evidence="3">Protein GrpE</fullName>
    </recommendedName>
    <alternativeName>
        <fullName evidence="3">HSP-70 cofactor</fullName>
    </alternativeName>
</protein>
<name>A0A376GJX5_9FLAO</name>
<dbReference type="GO" id="GO:0006457">
    <property type="term" value="P:protein folding"/>
    <property type="evidence" value="ECO:0007669"/>
    <property type="project" value="InterPro"/>
</dbReference>
<evidence type="ECO:0000256" key="1">
    <source>
        <dbReference type="ARBA" id="ARBA00009054"/>
    </source>
</evidence>
<dbReference type="PRINTS" id="PR00773">
    <property type="entry name" value="GRPEPROTEIN"/>
</dbReference>
<dbReference type="GO" id="GO:0005737">
    <property type="term" value="C:cytoplasm"/>
    <property type="evidence" value="ECO:0007669"/>
    <property type="project" value="UniProtKB-SubCell"/>
</dbReference>
<evidence type="ECO:0000256" key="5">
    <source>
        <dbReference type="SAM" id="MobiDB-lite"/>
    </source>
</evidence>
<dbReference type="PANTHER" id="PTHR21237:SF23">
    <property type="entry name" value="GRPE PROTEIN HOMOLOG, MITOCHONDRIAL"/>
    <property type="match status" value="1"/>
</dbReference>
<keyword evidence="3" id="KW-0963">Cytoplasm</keyword>
<dbReference type="PANTHER" id="PTHR21237">
    <property type="entry name" value="GRPE PROTEIN"/>
    <property type="match status" value="1"/>
</dbReference>
<dbReference type="SUPFAM" id="SSF51064">
    <property type="entry name" value="Head domain of nucleotide exchange factor GrpE"/>
    <property type="match status" value="1"/>
</dbReference>
<dbReference type="EMBL" id="UFXS01000001">
    <property type="protein sequence ID" value="STD59243.1"/>
    <property type="molecule type" value="Genomic_DNA"/>
</dbReference>
<evidence type="ECO:0000313" key="6">
    <source>
        <dbReference type="EMBL" id="RRT93779.1"/>
    </source>
</evidence>
<evidence type="ECO:0000256" key="3">
    <source>
        <dbReference type="HAMAP-Rule" id="MF_01151"/>
    </source>
</evidence>
<evidence type="ECO:0000256" key="2">
    <source>
        <dbReference type="ARBA" id="ARBA00023186"/>
    </source>
</evidence>
<comment type="similarity">
    <text evidence="1 3 4">Belongs to the GrpE family.</text>
</comment>
<dbReference type="GO" id="GO:0051082">
    <property type="term" value="F:unfolded protein binding"/>
    <property type="evidence" value="ECO:0007669"/>
    <property type="project" value="TreeGrafter"/>
</dbReference>
<dbReference type="Gene3D" id="3.90.20.20">
    <property type="match status" value="1"/>
</dbReference>
<dbReference type="SUPFAM" id="SSF58014">
    <property type="entry name" value="Coiled-coil domain of nucleotide exchange factor GrpE"/>
    <property type="match status" value="1"/>
</dbReference>
<dbReference type="AlphaFoldDB" id="A0A376GJX5"/>
<evidence type="ECO:0000313" key="8">
    <source>
        <dbReference type="Proteomes" id="UP000254737"/>
    </source>
</evidence>
<keyword evidence="2 3" id="KW-0143">Chaperone</keyword>
<comment type="subcellular location">
    <subcellularLocation>
        <location evidence="3">Cytoplasm</location>
    </subcellularLocation>
</comment>
<sequence length="203" mass="23064">MGIGKLFDSIRNKKTNKNMSDQNIHEELENENLQENVQESDNTVEQPQEETAGKSELEIVKEQLAKEKDQYLRLFAEFDNFKKRTSRERMDIFKTANKEVITSLLPVLDDFGRALNQIEKSGDDSLHQGVELINNKLVETLRAKGLKEMETKAGDDFNTDLHEAITQIPAPTEDLKGKIVDVVETGYLLNDVVVRYAKVVVGL</sequence>
<dbReference type="Proteomes" id="UP000254737">
    <property type="component" value="Unassembled WGS sequence"/>
</dbReference>
<keyword evidence="3" id="KW-0346">Stress response</keyword>
<accession>A0A376GJX5</accession>
<feature type="region of interest" description="Disordered" evidence="5">
    <location>
        <begin position="30"/>
        <end position="55"/>
    </location>
</feature>
<dbReference type="GO" id="GO:0000774">
    <property type="term" value="F:adenyl-nucleotide exchange factor activity"/>
    <property type="evidence" value="ECO:0007669"/>
    <property type="project" value="InterPro"/>
</dbReference>
<dbReference type="Proteomes" id="UP000267844">
    <property type="component" value="Unassembled WGS sequence"/>
</dbReference>
<organism evidence="7 8">
    <name type="scientific">Empedobacter falsenii</name>
    <dbReference type="NCBI Taxonomy" id="343874"/>
    <lineage>
        <taxon>Bacteria</taxon>
        <taxon>Pseudomonadati</taxon>
        <taxon>Bacteroidota</taxon>
        <taxon>Flavobacteriia</taxon>
        <taxon>Flavobacteriales</taxon>
        <taxon>Weeksellaceae</taxon>
        <taxon>Empedobacter</taxon>
    </lineage>
</organism>
<dbReference type="Gene3D" id="2.30.22.10">
    <property type="entry name" value="Head domain of nucleotide exchange factor GrpE"/>
    <property type="match status" value="1"/>
</dbReference>
<dbReference type="Pfam" id="PF01025">
    <property type="entry name" value="GrpE"/>
    <property type="match status" value="1"/>
</dbReference>
<evidence type="ECO:0000313" key="7">
    <source>
        <dbReference type="EMBL" id="STD59243.1"/>
    </source>
</evidence>
<evidence type="ECO:0000256" key="4">
    <source>
        <dbReference type="RuleBase" id="RU004478"/>
    </source>
</evidence>
<dbReference type="GO" id="GO:0051087">
    <property type="term" value="F:protein-folding chaperone binding"/>
    <property type="evidence" value="ECO:0007669"/>
    <property type="project" value="InterPro"/>
</dbReference>
<gene>
    <name evidence="3 7" type="primary">grpE</name>
    <name evidence="6" type="ORF">EGI89_02665</name>
    <name evidence="7" type="ORF">NCTC13456_02880</name>
</gene>
<dbReference type="GO" id="GO:0042803">
    <property type="term" value="F:protein homodimerization activity"/>
    <property type="evidence" value="ECO:0007669"/>
    <property type="project" value="InterPro"/>
</dbReference>
<evidence type="ECO:0000313" key="9">
    <source>
        <dbReference type="Proteomes" id="UP000267844"/>
    </source>
</evidence>
<dbReference type="EMBL" id="RHPO01000003">
    <property type="protein sequence ID" value="RRT93779.1"/>
    <property type="molecule type" value="Genomic_DNA"/>
</dbReference>
<dbReference type="HAMAP" id="MF_01151">
    <property type="entry name" value="GrpE"/>
    <property type="match status" value="1"/>
</dbReference>
<proteinExistence type="inferred from homology"/>
<dbReference type="InterPro" id="IPR009012">
    <property type="entry name" value="GrpE_head"/>
</dbReference>